<dbReference type="EC" id="1.12.2.1" evidence="2"/>
<dbReference type="InterPro" id="IPR037024">
    <property type="entry name" value="NiFe_Hase_small_N_sf"/>
</dbReference>
<gene>
    <name evidence="7" type="ORF">DPQ33_00930</name>
</gene>
<accession>A0A7M3MKA0</accession>
<evidence type="ECO:0000256" key="1">
    <source>
        <dbReference type="ARBA" id="ARBA00004418"/>
    </source>
</evidence>
<keyword evidence="3" id="KW-0574">Periplasm</keyword>
<dbReference type="PANTHER" id="PTHR42845">
    <property type="entry name" value="COENZYME F420-REDUCING HYDROGENASE, GAMMA SUBUNIT"/>
    <property type="match status" value="1"/>
</dbReference>
<name>A0A7M3MKA0_9BACT</name>
<dbReference type="PANTHER" id="PTHR42845:SF1">
    <property type="entry name" value="HYDROGENASE SMALL SUBUNIT"/>
    <property type="match status" value="1"/>
</dbReference>
<dbReference type="SUPFAM" id="SSF56770">
    <property type="entry name" value="HydA/Nqo6-like"/>
    <property type="match status" value="1"/>
</dbReference>
<dbReference type="EMBL" id="QMIE01000001">
    <property type="protein sequence ID" value="TVM19832.1"/>
    <property type="molecule type" value="Genomic_DNA"/>
</dbReference>
<evidence type="ECO:0000256" key="2">
    <source>
        <dbReference type="ARBA" id="ARBA00012159"/>
    </source>
</evidence>
<protein>
    <recommendedName>
        <fullName evidence="2">cytochrome-c3 hydrogenase</fullName>
        <ecNumber evidence="2">1.12.2.1</ecNumber>
    </recommendedName>
</protein>
<keyword evidence="8" id="KW-1185">Reference proteome</keyword>
<evidence type="ECO:0000256" key="4">
    <source>
        <dbReference type="ARBA" id="ARBA00023002"/>
    </source>
</evidence>
<organism evidence="7 8">
    <name type="scientific">Oceanidesulfovibrio indonesiensis</name>
    <dbReference type="NCBI Taxonomy" id="54767"/>
    <lineage>
        <taxon>Bacteria</taxon>
        <taxon>Pseudomonadati</taxon>
        <taxon>Thermodesulfobacteriota</taxon>
        <taxon>Desulfovibrionia</taxon>
        <taxon>Desulfovibrionales</taxon>
        <taxon>Desulfovibrionaceae</taxon>
        <taxon>Oceanidesulfovibrio</taxon>
    </lineage>
</organism>
<dbReference type="OrthoDB" id="9787729at2"/>
<comment type="catalytic activity">
    <reaction evidence="5">
        <text>2 Fe(III)-[cytochrome c3] + H2 = 2 Fe(II)-[cytochrome c3] + 2 H(+)</text>
        <dbReference type="Rhea" id="RHEA:20625"/>
        <dbReference type="Rhea" id="RHEA-COMP:11576"/>
        <dbReference type="Rhea" id="RHEA-COMP:11577"/>
        <dbReference type="ChEBI" id="CHEBI:15378"/>
        <dbReference type="ChEBI" id="CHEBI:18276"/>
        <dbReference type="ChEBI" id="CHEBI:29033"/>
        <dbReference type="ChEBI" id="CHEBI:29034"/>
        <dbReference type="EC" id="1.12.2.1"/>
    </reaction>
</comment>
<evidence type="ECO:0000313" key="7">
    <source>
        <dbReference type="EMBL" id="TVM19832.1"/>
    </source>
</evidence>
<feature type="domain" description="NADH:ubiquinone oxidoreductase-like 20kDa subunit" evidence="6">
    <location>
        <begin position="16"/>
        <end position="150"/>
    </location>
</feature>
<dbReference type="InterPro" id="IPR051349">
    <property type="entry name" value="Hydrogenase_assoc-protein"/>
</dbReference>
<dbReference type="Proteomes" id="UP000448292">
    <property type="component" value="Unassembled WGS sequence"/>
</dbReference>
<dbReference type="GO" id="GO:0042597">
    <property type="term" value="C:periplasmic space"/>
    <property type="evidence" value="ECO:0007669"/>
    <property type="project" value="UniProtKB-SubCell"/>
</dbReference>
<evidence type="ECO:0000313" key="8">
    <source>
        <dbReference type="Proteomes" id="UP000448292"/>
    </source>
</evidence>
<evidence type="ECO:0000256" key="3">
    <source>
        <dbReference type="ARBA" id="ARBA00022764"/>
    </source>
</evidence>
<keyword evidence="7" id="KW-0830">Ubiquinone</keyword>
<dbReference type="RefSeq" id="WP_144301293.1">
    <property type="nucleotide sequence ID" value="NZ_QMIE01000001.1"/>
</dbReference>
<comment type="subcellular location">
    <subcellularLocation>
        <location evidence="1">Periplasm</location>
    </subcellularLocation>
</comment>
<keyword evidence="4" id="KW-0560">Oxidoreductase</keyword>
<dbReference type="GO" id="GO:0047806">
    <property type="term" value="F:cytochrome-c3 hydrogenase activity"/>
    <property type="evidence" value="ECO:0007669"/>
    <property type="project" value="UniProtKB-EC"/>
</dbReference>
<sequence>MAKAKPRVAFFDFAGCEGDQLQIANLEETLLDLLEHIEVVAFREVKTGDEPPYDIAFIEGSITRPQDEARVKEIRKQSTFLVALGACATIGGINCLKNFHSEAIYRTQVYGDRARWYDTYPARPVGAVVKVDAELHGCPIDRSEFLRVTKELLLGKRPWIPDYPVCVECKEVGNICRYDLGRPCLGIVSRAGCKACCVTEGATCWGCRGLAPHANLDAARYVMEDIGGFSREEAQDLMRLYLGWTQAPL</sequence>
<dbReference type="InterPro" id="IPR006137">
    <property type="entry name" value="NADH_UbQ_OxRdtase-like_20kDa"/>
</dbReference>
<comment type="caution">
    <text evidence="7">The sequence shown here is derived from an EMBL/GenBank/DDBJ whole genome shotgun (WGS) entry which is preliminary data.</text>
</comment>
<dbReference type="Gene3D" id="3.40.50.700">
    <property type="entry name" value="NADH:ubiquinone oxidoreductase-like, 20kDa subunit"/>
    <property type="match status" value="1"/>
</dbReference>
<evidence type="ECO:0000256" key="5">
    <source>
        <dbReference type="ARBA" id="ARBA00029307"/>
    </source>
</evidence>
<reference evidence="7 8" key="1">
    <citation type="submission" date="2018-06" db="EMBL/GenBank/DDBJ databases">
        <title>Complete genome of Desulfovibrio indonesiensis P37SLT.</title>
        <authorList>
            <person name="Crispim J.S."/>
            <person name="Vidigal P.M.P."/>
            <person name="Silva L.C.F."/>
            <person name="Laguardia C.N."/>
            <person name="Araujo L.C."/>
            <person name="Dias R.S."/>
            <person name="Sousa M.P."/>
            <person name="Paula S.O."/>
            <person name="Silva C."/>
        </authorList>
    </citation>
    <scope>NUCLEOTIDE SEQUENCE [LARGE SCALE GENOMIC DNA]</scope>
    <source>
        <strain evidence="7 8">P37SLT</strain>
    </source>
</reference>
<dbReference type="AlphaFoldDB" id="A0A7M3MKA0"/>
<proteinExistence type="predicted"/>
<dbReference type="GO" id="GO:0051536">
    <property type="term" value="F:iron-sulfur cluster binding"/>
    <property type="evidence" value="ECO:0007669"/>
    <property type="project" value="InterPro"/>
</dbReference>
<dbReference type="Pfam" id="PF01058">
    <property type="entry name" value="Oxidored_q6"/>
    <property type="match status" value="1"/>
</dbReference>
<evidence type="ECO:0000259" key="6">
    <source>
        <dbReference type="Pfam" id="PF01058"/>
    </source>
</evidence>